<evidence type="ECO:0008006" key="4">
    <source>
        <dbReference type="Google" id="ProtNLM"/>
    </source>
</evidence>
<keyword evidence="1" id="KW-0812">Transmembrane</keyword>
<dbReference type="Proteomes" id="UP001595773">
    <property type="component" value="Unassembled WGS sequence"/>
</dbReference>
<organism evidence="2 3">
    <name type="scientific">Arthrobacter cryoconiti</name>
    <dbReference type="NCBI Taxonomy" id="748907"/>
    <lineage>
        <taxon>Bacteria</taxon>
        <taxon>Bacillati</taxon>
        <taxon>Actinomycetota</taxon>
        <taxon>Actinomycetes</taxon>
        <taxon>Micrococcales</taxon>
        <taxon>Micrococcaceae</taxon>
        <taxon>Arthrobacter</taxon>
    </lineage>
</organism>
<evidence type="ECO:0000313" key="3">
    <source>
        <dbReference type="Proteomes" id="UP001595773"/>
    </source>
</evidence>
<reference evidence="3" key="1">
    <citation type="journal article" date="2019" name="Int. J. Syst. Evol. Microbiol.">
        <title>The Global Catalogue of Microorganisms (GCM) 10K type strain sequencing project: providing services to taxonomists for standard genome sequencing and annotation.</title>
        <authorList>
            <consortium name="The Broad Institute Genomics Platform"/>
            <consortium name="The Broad Institute Genome Sequencing Center for Infectious Disease"/>
            <person name="Wu L."/>
            <person name="Ma J."/>
        </authorList>
    </citation>
    <scope>NUCLEOTIDE SEQUENCE [LARGE SCALE GENOMIC DNA]</scope>
    <source>
        <strain evidence="3">CGMCC 1.10698</strain>
    </source>
</reference>
<gene>
    <name evidence="2" type="ORF">ACFOW9_13915</name>
</gene>
<proteinExistence type="predicted"/>
<keyword evidence="3" id="KW-1185">Reference proteome</keyword>
<evidence type="ECO:0000313" key="2">
    <source>
        <dbReference type="EMBL" id="MFC4266700.1"/>
    </source>
</evidence>
<name>A0ABV8R2W8_9MICC</name>
<sequence>MNPLAGVDVASSASTSSFFQPWFVFVIVGIAMLSSVLRAANRKKRAAEQSRNGYPSSGRSIVAASLSRDSTVSGQHAGGLQGTVARNTAVPYQGTLLNGIPIKGYGSDPNQMGAGFANERMKAEAELKRQLDALDTARRAGQVTAEQYAMHREAIFKNF</sequence>
<keyword evidence="1" id="KW-1133">Transmembrane helix</keyword>
<dbReference type="EMBL" id="JBHSCQ010000022">
    <property type="protein sequence ID" value="MFC4266700.1"/>
    <property type="molecule type" value="Genomic_DNA"/>
</dbReference>
<comment type="caution">
    <text evidence="2">The sequence shown here is derived from an EMBL/GenBank/DDBJ whole genome shotgun (WGS) entry which is preliminary data.</text>
</comment>
<accession>A0ABV8R2W8</accession>
<keyword evidence="1" id="KW-0472">Membrane</keyword>
<feature type="transmembrane region" description="Helical" evidence="1">
    <location>
        <begin position="20"/>
        <end position="40"/>
    </location>
</feature>
<protein>
    <recommendedName>
        <fullName evidence="4">SHOCT domain-containing protein</fullName>
    </recommendedName>
</protein>
<evidence type="ECO:0000256" key="1">
    <source>
        <dbReference type="SAM" id="Phobius"/>
    </source>
</evidence>
<dbReference type="RefSeq" id="WP_230066061.1">
    <property type="nucleotide sequence ID" value="NZ_BAABLL010000010.1"/>
</dbReference>